<dbReference type="PROSITE" id="PS50893">
    <property type="entry name" value="ABC_TRANSPORTER_2"/>
    <property type="match status" value="2"/>
</dbReference>
<keyword evidence="7" id="KW-1185">Reference proteome</keyword>
<keyword evidence="4" id="KW-0175">Coiled coil</keyword>
<dbReference type="RefSeq" id="WP_084231503.1">
    <property type="nucleotide sequence ID" value="NZ_FWWR01000017.1"/>
</dbReference>
<organism evidence="6 7">
    <name type="scientific">Peptoniphilus asaccharolyticus DSM 20463</name>
    <dbReference type="NCBI Taxonomy" id="573058"/>
    <lineage>
        <taxon>Bacteria</taxon>
        <taxon>Bacillati</taxon>
        <taxon>Bacillota</taxon>
        <taxon>Tissierellia</taxon>
        <taxon>Tissierellales</taxon>
        <taxon>Peptoniphilaceae</taxon>
        <taxon>Peptoniphilus</taxon>
    </lineage>
</organism>
<dbReference type="STRING" id="573058.SAMN00017477_1991"/>
<dbReference type="PANTHER" id="PTHR42855">
    <property type="entry name" value="ABC TRANSPORTER ATP-BINDING SUBUNIT"/>
    <property type="match status" value="1"/>
</dbReference>
<dbReference type="CDD" id="cd03221">
    <property type="entry name" value="ABCF_EF-3"/>
    <property type="match status" value="2"/>
</dbReference>
<dbReference type="InterPro" id="IPR032524">
    <property type="entry name" value="ABC_tran_C"/>
</dbReference>
<keyword evidence="1" id="KW-0677">Repeat</keyword>
<dbReference type="InterPro" id="IPR003439">
    <property type="entry name" value="ABC_transporter-like_ATP-bd"/>
</dbReference>
<dbReference type="PANTHER" id="PTHR42855:SF2">
    <property type="entry name" value="DRUG RESISTANCE ABC TRANSPORTER,ATP-BINDING PROTEIN"/>
    <property type="match status" value="1"/>
</dbReference>
<accession>A0A1W1VHQ4</accession>
<dbReference type="AlphaFoldDB" id="A0A1W1VHQ4"/>
<dbReference type="InterPro" id="IPR032781">
    <property type="entry name" value="ABC_tran_Xtn"/>
</dbReference>
<sequence length="629" mass="72820">MILNIQNLSKSYIVDPILESVNMIVEDRDKIGLIGNNGSGKTTLLKIISGEISKDEGDIIIPKDIKIGYLRQEHDFEEGLTIYGACEKEFNNLIKMDSELKNLEHRLSDPDNSNLESDIERYGHLQEKFMELGGFSYPSMIRGTLIGLGFSEEDFERYVNTLSGGQKSRVGLAKLLLSKPDLMLLDEPTNHLDVDAISWLEKYLKDYLGACIIISHDRYFLNNVVNKIVLLENHSLTTFVGNYDVYVKERKKQIEQLTKQYENQQKEIKRQEQIIERYMGLGRDRFIRQGKSRQKLLDKMKRVTPPNETKKTKLTFTPLYESGKDVLQVRDLAKSFPNKKIFENITFNIYKNEKCGIIGDNGVGKSTLFKILTEELEKTSGVIQYGSKLKIAYFDQEMEHLNPDNTVIDEIWDEYPKLNHYEIRSYLAKFLFIGDDVFKIIGDLSGGEKGRVSILKLMLKGANTLFLDEPTNHLDIDSKEVFEEAIRSFEGTVISISHDRYFLNSTCDKILKMNPDGMDEFLGNYDYYLQKTKGDDDDDEVVVSKTQLQNQKKQVKQQRDEQKKLRIQKEKLEKEIESFESQINEIDTELSNPEIYSDIEKVQELSNKRQELSDSLSTIYDEWIELEDM</sequence>
<name>A0A1W1VHQ4_PEPAS</name>
<dbReference type="GO" id="GO:0016887">
    <property type="term" value="F:ATP hydrolysis activity"/>
    <property type="evidence" value="ECO:0007669"/>
    <property type="project" value="InterPro"/>
</dbReference>
<feature type="coiled-coil region" evidence="4">
    <location>
        <begin position="545"/>
        <end position="622"/>
    </location>
</feature>
<dbReference type="SMART" id="SM00382">
    <property type="entry name" value="AAA"/>
    <property type="match status" value="2"/>
</dbReference>
<evidence type="ECO:0000259" key="5">
    <source>
        <dbReference type="PROSITE" id="PS50893"/>
    </source>
</evidence>
<dbReference type="Pfam" id="PF12848">
    <property type="entry name" value="ABC_tran_Xtn"/>
    <property type="match status" value="1"/>
</dbReference>
<dbReference type="EMBL" id="FWWR01000017">
    <property type="protein sequence ID" value="SMB92905.1"/>
    <property type="molecule type" value="Genomic_DNA"/>
</dbReference>
<gene>
    <name evidence="6" type="ORF">SAMN00017477_1991</name>
</gene>
<dbReference type="Gene3D" id="1.10.287.380">
    <property type="entry name" value="Valyl-tRNA synthetase, C-terminal domain"/>
    <property type="match status" value="1"/>
</dbReference>
<dbReference type="Gene3D" id="3.40.50.300">
    <property type="entry name" value="P-loop containing nucleotide triphosphate hydrolases"/>
    <property type="match status" value="2"/>
</dbReference>
<evidence type="ECO:0000313" key="6">
    <source>
        <dbReference type="EMBL" id="SMB92905.1"/>
    </source>
</evidence>
<dbReference type="FunFam" id="3.40.50.300:FF:000309">
    <property type="entry name" value="ABC transporter ATP-binding protein"/>
    <property type="match status" value="1"/>
</dbReference>
<dbReference type="GO" id="GO:0003677">
    <property type="term" value="F:DNA binding"/>
    <property type="evidence" value="ECO:0007669"/>
    <property type="project" value="InterPro"/>
</dbReference>
<evidence type="ECO:0000256" key="3">
    <source>
        <dbReference type="ARBA" id="ARBA00022840"/>
    </source>
</evidence>
<dbReference type="SUPFAM" id="SSF52540">
    <property type="entry name" value="P-loop containing nucleoside triphosphate hydrolases"/>
    <property type="match status" value="2"/>
</dbReference>
<dbReference type="Proteomes" id="UP000192368">
    <property type="component" value="Unassembled WGS sequence"/>
</dbReference>
<evidence type="ECO:0000256" key="1">
    <source>
        <dbReference type="ARBA" id="ARBA00022737"/>
    </source>
</evidence>
<dbReference type="InterPro" id="IPR051309">
    <property type="entry name" value="ABCF_ATPase"/>
</dbReference>
<keyword evidence="2" id="KW-0547">Nucleotide-binding</keyword>
<dbReference type="PROSITE" id="PS00211">
    <property type="entry name" value="ABC_TRANSPORTER_1"/>
    <property type="match status" value="1"/>
</dbReference>
<dbReference type="GO" id="GO:0005524">
    <property type="term" value="F:ATP binding"/>
    <property type="evidence" value="ECO:0007669"/>
    <property type="project" value="UniProtKB-KW"/>
</dbReference>
<keyword evidence="3 6" id="KW-0067">ATP-binding</keyword>
<evidence type="ECO:0000313" key="7">
    <source>
        <dbReference type="Proteomes" id="UP000192368"/>
    </source>
</evidence>
<feature type="domain" description="ABC transporter" evidence="5">
    <location>
        <begin position="327"/>
        <end position="541"/>
    </location>
</feature>
<dbReference type="Pfam" id="PF16326">
    <property type="entry name" value="ABC_tran_CTD"/>
    <property type="match status" value="1"/>
</dbReference>
<reference evidence="7" key="1">
    <citation type="submission" date="2017-04" db="EMBL/GenBank/DDBJ databases">
        <authorList>
            <person name="Varghese N."/>
            <person name="Submissions S."/>
        </authorList>
    </citation>
    <scope>NUCLEOTIDE SEQUENCE [LARGE SCALE GENOMIC DNA]</scope>
    <source>
        <strain evidence="7">DSM 20463</strain>
    </source>
</reference>
<protein>
    <submittedName>
        <fullName evidence="6">ATP-binding cassette, subfamily F, member 3</fullName>
    </submittedName>
</protein>
<dbReference type="Pfam" id="PF00005">
    <property type="entry name" value="ABC_tran"/>
    <property type="match status" value="2"/>
</dbReference>
<dbReference type="OrthoDB" id="9801441at2"/>
<evidence type="ECO:0000256" key="2">
    <source>
        <dbReference type="ARBA" id="ARBA00022741"/>
    </source>
</evidence>
<evidence type="ECO:0000256" key="4">
    <source>
        <dbReference type="SAM" id="Coils"/>
    </source>
</evidence>
<feature type="domain" description="ABC transporter" evidence="5">
    <location>
        <begin position="3"/>
        <end position="258"/>
    </location>
</feature>
<dbReference type="InterPro" id="IPR037118">
    <property type="entry name" value="Val-tRNA_synth_C_sf"/>
</dbReference>
<dbReference type="InterPro" id="IPR003593">
    <property type="entry name" value="AAA+_ATPase"/>
</dbReference>
<feature type="coiled-coil region" evidence="4">
    <location>
        <begin position="247"/>
        <end position="281"/>
    </location>
</feature>
<dbReference type="InterPro" id="IPR027417">
    <property type="entry name" value="P-loop_NTPase"/>
</dbReference>
<proteinExistence type="predicted"/>
<dbReference type="InterPro" id="IPR017871">
    <property type="entry name" value="ABC_transporter-like_CS"/>
</dbReference>
<dbReference type="FunFam" id="3.40.50.300:FF:000011">
    <property type="entry name" value="Putative ABC transporter ATP-binding component"/>
    <property type="match status" value="1"/>
</dbReference>